<dbReference type="Proteomes" id="UP000031036">
    <property type="component" value="Unassembled WGS sequence"/>
</dbReference>
<accession>A0A0B2VV77</accession>
<dbReference type="OMA" id="HMPQLCA"/>
<comment type="caution">
    <text evidence="4">The sequence shown here is derived from an EMBL/GenBank/DDBJ whole genome shotgun (WGS) entry which is preliminary data.</text>
</comment>
<dbReference type="GO" id="GO:0004531">
    <property type="term" value="F:deoxyribonuclease II activity"/>
    <property type="evidence" value="ECO:0007669"/>
    <property type="project" value="InterPro"/>
</dbReference>
<name>A0A0B2VV77_TOXCA</name>
<dbReference type="PANTHER" id="PTHR10858:SF24">
    <property type="entry name" value="CELL DEATH-RELATED NUCLEASE 6"/>
    <property type="match status" value="1"/>
</dbReference>
<keyword evidence="2" id="KW-0378">Hydrolase</keyword>
<reference evidence="4 5" key="1">
    <citation type="submission" date="2014-11" db="EMBL/GenBank/DDBJ databases">
        <title>Genetic blueprint of the zoonotic pathogen Toxocara canis.</title>
        <authorList>
            <person name="Zhu X.-Q."/>
            <person name="Korhonen P.K."/>
            <person name="Cai H."/>
            <person name="Young N.D."/>
            <person name="Nejsum P."/>
            <person name="von Samson-Himmelstjerna G."/>
            <person name="Boag P.R."/>
            <person name="Tan P."/>
            <person name="Li Q."/>
            <person name="Min J."/>
            <person name="Yang Y."/>
            <person name="Wang X."/>
            <person name="Fang X."/>
            <person name="Hall R.S."/>
            <person name="Hofmann A."/>
            <person name="Sternberg P.W."/>
            <person name="Jex A.R."/>
            <person name="Gasser R.B."/>
        </authorList>
    </citation>
    <scope>NUCLEOTIDE SEQUENCE [LARGE SCALE GENOMIC DNA]</scope>
    <source>
        <strain evidence="4">PN_DK_2014</strain>
    </source>
</reference>
<organism evidence="4 5">
    <name type="scientific">Toxocara canis</name>
    <name type="common">Canine roundworm</name>
    <dbReference type="NCBI Taxonomy" id="6265"/>
    <lineage>
        <taxon>Eukaryota</taxon>
        <taxon>Metazoa</taxon>
        <taxon>Ecdysozoa</taxon>
        <taxon>Nematoda</taxon>
        <taxon>Chromadorea</taxon>
        <taxon>Rhabditida</taxon>
        <taxon>Spirurina</taxon>
        <taxon>Ascaridomorpha</taxon>
        <taxon>Ascaridoidea</taxon>
        <taxon>Toxocaridae</taxon>
        <taxon>Toxocara</taxon>
    </lineage>
</organism>
<evidence type="ECO:0000313" key="4">
    <source>
        <dbReference type="EMBL" id="KHN85588.1"/>
    </source>
</evidence>
<dbReference type="CDD" id="cd09121">
    <property type="entry name" value="PLDc_DNaseII_2"/>
    <property type="match status" value="1"/>
</dbReference>
<dbReference type="Pfam" id="PF03265">
    <property type="entry name" value="DNase_II"/>
    <property type="match status" value="1"/>
</dbReference>
<evidence type="ECO:0000256" key="3">
    <source>
        <dbReference type="SAM" id="SignalP"/>
    </source>
</evidence>
<keyword evidence="5" id="KW-1185">Reference proteome</keyword>
<feature type="chain" id="PRO_5002078634" evidence="3">
    <location>
        <begin position="17"/>
        <end position="362"/>
    </location>
</feature>
<dbReference type="EMBL" id="JPKZ01000756">
    <property type="protein sequence ID" value="KHN85588.1"/>
    <property type="molecule type" value="Genomic_DNA"/>
</dbReference>
<evidence type="ECO:0000256" key="1">
    <source>
        <dbReference type="ARBA" id="ARBA00007527"/>
    </source>
</evidence>
<evidence type="ECO:0000256" key="2">
    <source>
        <dbReference type="ARBA" id="ARBA00022801"/>
    </source>
</evidence>
<dbReference type="GO" id="GO:0006309">
    <property type="term" value="P:apoptotic DNA fragmentation"/>
    <property type="evidence" value="ECO:0007669"/>
    <property type="project" value="TreeGrafter"/>
</dbReference>
<proteinExistence type="inferred from homology"/>
<dbReference type="PANTHER" id="PTHR10858">
    <property type="entry name" value="DEOXYRIBONUCLEASE II"/>
    <property type="match status" value="1"/>
</dbReference>
<gene>
    <name evidence="4" type="primary">crn-6</name>
    <name evidence="4" type="ORF">Tcan_08145</name>
</gene>
<protein>
    <submittedName>
        <fullName evidence="4">Cell death-related nuclease 6</fullName>
    </submittedName>
</protein>
<dbReference type="CDD" id="cd09120">
    <property type="entry name" value="PLDc_DNaseII_1"/>
    <property type="match status" value="1"/>
</dbReference>
<sequence length="362" mass="41324">MKPLIVFVFIIYTTVAIDFQCRDQRNNPVDWFVFYKIPRLKSSDNVIIQNGDAFIYFDSNYKQWTLSNVGMVSKDQPIAYTLQQYYDNSNNPEVFSIMYSDQLPYPRNGTWSSTSGHCKGVTVFSETSGFWLIHSIPKFPRNDTYEYPSNAHRYGQMGICISLPYAALSYIATQLYFMRPFIYSASLPTIIASNIPLLGMVIAGRYQMERPFTSTAYLLTTQNHPFIHFAKAGLFGKDIYFDLIAPSLRVSLKTETWQHQSGTSKNLFSWCRSPNPYQVFNAKQVTLPFNITFPNYDDHAKYAVATDTQGGFSYPWVCIGGINRQSHQLERGGGVLCTADAQLYAAFSTIISEYWPCRGSEM</sequence>
<dbReference type="STRING" id="6265.A0A0B2VV77"/>
<dbReference type="InterPro" id="IPR004947">
    <property type="entry name" value="DNase_II"/>
</dbReference>
<keyword evidence="3" id="KW-0732">Signal</keyword>
<dbReference type="OrthoDB" id="10261598at2759"/>
<evidence type="ECO:0000313" key="5">
    <source>
        <dbReference type="Proteomes" id="UP000031036"/>
    </source>
</evidence>
<feature type="signal peptide" evidence="3">
    <location>
        <begin position="1"/>
        <end position="16"/>
    </location>
</feature>
<dbReference type="AlphaFoldDB" id="A0A0B2VV77"/>
<comment type="similarity">
    <text evidence="1">Belongs to the DNase II family.</text>
</comment>